<evidence type="ECO:0000259" key="5">
    <source>
        <dbReference type="PROSITE" id="PS50966"/>
    </source>
</evidence>
<dbReference type="EMBL" id="GBRH01203299">
    <property type="protein sequence ID" value="JAD94596.1"/>
    <property type="molecule type" value="Transcribed_RNA"/>
</dbReference>
<feature type="domain" description="SWIM-type" evidence="5">
    <location>
        <begin position="151"/>
        <end position="192"/>
    </location>
</feature>
<reference evidence="6" key="2">
    <citation type="journal article" date="2015" name="Data Brief">
        <title>Shoot transcriptome of the giant reed, Arundo donax.</title>
        <authorList>
            <person name="Barrero R.A."/>
            <person name="Guerrero F.D."/>
            <person name="Moolhuijzen P."/>
            <person name="Goolsby J.A."/>
            <person name="Tidwell J."/>
            <person name="Bellgard S.E."/>
            <person name="Bellgard M.I."/>
        </authorList>
    </citation>
    <scope>NUCLEOTIDE SEQUENCE</scope>
    <source>
        <tissue evidence="6">Shoot tissue taken approximately 20 cm above the soil surface</tissue>
    </source>
</reference>
<accession>A0A0A9E3K0</accession>
<proteinExistence type="predicted"/>
<keyword evidence="3" id="KW-0862">Zinc</keyword>
<dbReference type="AlphaFoldDB" id="A0A0A9E3K0"/>
<reference evidence="6" key="1">
    <citation type="submission" date="2014-09" db="EMBL/GenBank/DDBJ databases">
        <authorList>
            <person name="Magalhaes I.L.F."/>
            <person name="Oliveira U."/>
            <person name="Santos F.R."/>
            <person name="Vidigal T.H.D.A."/>
            <person name="Brescovit A.D."/>
            <person name="Santos A.J."/>
        </authorList>
    </citation>
    <scope>NUCLEOTIDE SEQUENCE</scope>
    <source>
        <tissue evidence="6">Shoot tissue taken approximately 20 cm above the soil surface</tissue>
    </source>
</reference>
<protein>
    <recommendedName>
        <fullName evidence="5">SWIM-type domain-containing protein</fullName>
    </recommendedName>
</protein>
<dbReference type="GO" id="GO:0008270">
    <property type="term" value="F:zinc ion binding"/>
    <property type="evidence" value="ECO:0007669"/>
    <property type="project" value="UniProtKB-KW"/>
</dbReference>
<dbReference type="SMART" id="SM00575">
    <property type="entry name" value="ZnF_PMZ"/>
    <property type="match status" value="1"/>
</dbReference>
<sequence>MILVTATATELGYYFLSGSGTKSMEKWSLLHDTKGARYGIMGIDIADLNNNHMLRGIKCLPLAGMVEMTYKRMVKYFNNKSAAAINAMGNPSMNFPERVQDDLNAKMQKAQMHQVICMNTKDSDSSFGEADKIFKVQLRQKHVIVHLKSIYTRSMNKTHKCTICKIAICSCNKPQLHHKPCSHVIAVFCQIGVCTATYMFPYYSMSYLVGTWNGTFDESEIFKNYRCYKDLVLWETTTWIPDKKTGMQSSCLPNNRLHANWHR</sequence>
<name>A0A0A9E3K0_ARUDO</name>
<dbReference type="PROSITE" id="PS50966">
    <property type="entry name" value="ZF_SWIM"/>
    <property type="match status" value="1"/>
</dbReference>
<evidence type="ECO:0000256" key="2">
    <source>
        <dbReference type="ARBA" id="ARBA00022771"/>
    </source>
</evidence>
<evidence type="ECO:0000256" key="3">
    <source>
        <dbReference type="ARBA" id="ARBA00022833"/>
    </source>
</evidence>
<dbReference type="InterPro" id="IPR007527">
    <property type="entry name" value="Znf_SWIM"/>
</dbReference>
<organism evidence="6">
    <name type="scientific">Arundo donax</name>
    <name type="common">Giant reed</name>
    <name type="synonym">Donax arundinaceus</name>
    <dbReference type="NCBI Taxonomy" id="35708"/>
    <lineage>
        <taxon>Eukaryota</taxon>
        <taxon>Viridiplantae</taxon>
        <taxon>Streptophyta</taxon>
        <taxon>Embryophyta</taxon>
        <taxon>Tracheophyta</taxon>
        <taxon>Spermatophyta</taxon>
        <taxon>Magnoliopsida</taxon>
        <taxon>Liliopsida</taxon>
        <taxon>Poales</taxon>
        <taxon>Poaceae</taxon>
        <taxon>PACMAD clade</taxon>
        <taxon>Arundinoideae</taxon>
        <taxon>Arundineae</taxon>
        <taxon>Arundo</taxon>
    </lineage>
</organism>
<evidence type="ECO:0000256" key="4">
    <source>
        <dbReference type="PROSITE-ProRule" id="PRU00325"/>
    </source>
</evidence>
<keyword evidence="1" id="KW-0479">Metal-binding</keyword>
<keyword evidence="2 4" id="KW-0863">Zinc-finger</keyword>
<evidence type="ECO:0000256" key="1">
    <source>
        <dbReference type="ARBA" id="ARBA00022723"/>
    </source>
</evidence>
<evidence type="ECO:0000313" key="6">
    <source>
        <dbReference type="EMBL" id="JAD94596.1"/>
    </source>
</evidence>
<dbReference type="InterPro" id="IPR006564">
    <property type="entry name" value="Znf_PMZ"/>
</dbReference>